<name>U4TR73_9LACO</name>
<dbReference type="HOGENOM" id="CLU_000960_28_3_9"/>
<evidence type="ECO:0000256" key="6">
    <source>
        <dbReference type="SAM" id="Phobius"/>
    </source>
</evidence>
<dbReference type="GO" id="GO:0022857">
    <property type="term" value="F:transmembrane transporter activity"/>
    <property type="evidence" value="ECO:0007669"/>
    <property type="project" value="InterPro"/>
</dbReference>
<dbReference type="InterPro" id="IPR036259">
    <property type="entry name" value="MFS_trans_sf"/>
</dbReference>
<keyword evidence="2" id="KW-0813">Transport</keyword>
<accession>U4TR73</accession>
<evidence type="ECO:0000313" key="9">
    <source>
        <dbReference type="Proteomes" id="UP000030647"/>
    </source>
</evidence>
<feature type="transmembrane region" description="Helical" evidence="6">
    <location>
        <begin position="176"/>
        <end position="199"/>
    </location>
</feature>
<keyword evidence="3 6" id="KW-0812">Transmembrane</keyword>
<feature type="transmembrane region" description="Helical" evidence="6">
    <location>
        <begin position="373"/>
        <end position="396"/>
    </location>
</feature>
<organism evidence="8 9">
    <name type="scientific">Schleiferilactobacillus shenzhenensis LY-73</name>
    <dbReference type="NCBI Taxonomy" id="1231336"/>
    <lineage>
        <taxon>Bacteria</taxon>
        <taxon>Bacillati</taxon>
        <taxon>Bacillota</taxon>
        <taxon>Bacilli</taxon>
        <taxon>Lactobacillales</taxon>
        <taxon>Lactobacillaceae</taxon>
        <taxon>Schleiferilactobacillus</taxon>
    </lineage>
</organism>
<evidence type="ECO:0000259" key="7">
    <source>
        <dbReference type="PROSITE" id="PS50850"/>
    </source>
</evidence>
<dbReference type="PRINTS" id="PR01036">
    <property type="entry name" value="TCRTETB"/>
</dbReference>
<dbReference type="PANTHER" id="PTHR23501:SF190">
    <property type="entry name" value="MAJOR FACILITATOR SUPERFAMILY MFS_1"/>
    <property type="match status" value="1"/>
</dbReference>
<feature type="transmembrane region" description="Helical" evidence="6">
    <location>
        <begin position="243"/>
        <end position="262"/>
    </location>
</feature>
<sequence length="510" mass="53724">MSLISSQEKPGVTTMTKKNSTFALIIFIIGVFMSALDNGIISSALSTINYSFHVNEVQGTWGITLYTLGMAIATPIIGKLADKFGRRKLFLIEIAIFAFGSLLVALSPNFIFFLAARLVQSIGGGGIFIIASSHILATYPKSQQGALLGALGAVNGIASVVGPNLGSLILNLTGQWHWLFLINLPIAIFIVIAGFFAIPETKASVIKALDYKGLVLLTLGIFSLMLAITNLCSDALLASLLTPQVWGLLVLGAILFFSFMRVEKGVRDNVDPFLPYQLIKSNGFLLTLLMGLLSGALIAVFVFIPSFVEQRYGISANNSGVWMSGIGLGSIVGAAVGGMLVSKLGATKSIIVSGTLSTIGFGLVAFLSPTTLWFIIASTIAGIGFGMLMGAPFSVLMSEIASKKDNGVALGTLSVSRQIGLTVAPTIYATLIQSGFSKLAVAGGTASIESFYRSIQGMAAGAHRSQLLANFYTVAQQAYQNMFILAVAASAIILLGGLYLHQKHLQPSVD</sequence>
<dbReference type="AlphaFoldDB" id="U4TR73"/>
<evidence type="ECO:0000256" key="2">
    <source>
        <dbReference type="ARBA" id="ARBA00022448"/>
    </source>
</evidence>
<dbReference type="SUPFAM" id="SSF103473">
    <property type="entry name" value="MFS general substrate transporter"/>
    <property type="match status" value="1"/>
</dbReference>
<gene>
    <name evidence="8" type="primary">yfiU</name>
    <name evidence="8" type="ORF">L248_2031</name>
</gene>
<feature type="transmembrane region" description="Helical" evidence="6">
    <location>
        <begin position="320"/>
        <end position="342"/>
    </location>
</feature>
<dbReference type="Gene3D" id="1.20.1720.10">
    <property type="entry name" value="Multidrug resistance protein D"/>
    <property type="match status" value="1"/>
</dbReference>
<dbReference type="Proteomes" id="UP000030647">
    <property type="component" value="Unassembled WGS sequence"/>
</dbReference>
<feature type="transmembrane region" description="Helical" evidence="6">
    <location>
        <begin position="21"/>
        <end position="41"/>
    </location>
</feature>
<dbReference type="PROSITE" id="PS50850">
    <property type="entry name" value="MFS"/>
    <property type="match status" value="1"/>
</dbReference>
<reference evidence="9" key="1">
    <citation type="journal article" date="2013" name="Genome Announc.">
        <title>Whole-Genome Sequencing of Lactobacillus shenzhenensis Strain LY-73T.</title>
        <authorList>
            <person name="Lin Z."/>
            <person name="Liu Z."/>
            <person name="Yang R."/>
            <person name="Zou Y."/>
            <person name="Wan D."/>
            <person name="Chen J."/>
            <person name="Guo M."/>
            <person name="Zhao J."/>
            <person name="Fang C."/>
            <person name="Yang R."/>
            <person name="Liu F."/>
        </authorList>
    </citation>
    <scope>NUCLEOTIDE SEQUENCE [LARGE SCALE GENOMIC DNA]</scope>
    <source>
        <strain evidence="9">LY-73</strain>
    </source>
</reference>
<keyword evidence="5 6" id="KW-0472">Membrane</keyword>
<dbReference type="eggNOG" id="COG2814">
    <property type="taxonomic scope" value="Bacteria"/>
</dbReference>
<evidence type="ECO:0000256" key="3">
    <source>
        <dbReference type="ARBA" id="ARBA00022692"/>
    </source>
</evidence>
<dbReference type="STRING" id="1231336.L248_2031"/>
<dbReference type="CDD" id="cd17321">
    <property type="entry name" value="MFS_MMR_MDR_like"/>
    <property type="match status" value="1"/>
</dbReference>
<proteinExistence type="predicted"/>
<dbReference type="Pfam" id="PF07690">
    <property type="entry name" value="MFS_1"/>
    <property type="match status" value="1"/>
</dbReference>
<dbReference type="GO" id="GO:0005886">
    <property type="term" value="C:plasma membrane"/>
    <property type="evidence" value="ECO:0007669"/>
    <property type="project" value="UniProtKB-SubCell"/>
</dbReference>
<dbReference type="InterPro" id="IPR011701">
    <property type="entry name" value="MFS"/>
</dbReference>
<dbReference type="Gene3D" id="1.20.1250.20">
    <property type="entry name" value="MFS general substrate transporter like domains"/>
    <property type="match status" value="1"/>
</dbReference>
<evidence type="ECO:0000256" key="5">
    <source>
        <dbReference type="ARBA" id="ARBA00023136"/>
    </source>
</evidence>
<feature type="transmembrane region" description="Helical" evidence="6">
    <location>
        <begin position="61"/>
        <end position="78"/>
    </location>
</feature>
<feature type="transmembrane region" description="Helical" evidence="6">
    <location>
        <begin position="349"/>
        <end position="367"/>
    </location>
</feature>
<feature type="transmembrane region" description="Helical" evidence="6">
    <location>
        <begin position="146"/>
        <end position="170"/>
    </location>
</feature>
<dbReference type="EMBL" id="KI271584">
    <property type="protein sequence ID" value="ERL65955.1"/>
    <property type="molecule type" value="Genomic_DNA"/>
</dbReference>
<feature type="transmembrane region" description="Helical" evidence="6">
    <location>
        <begin position="283"/>
        <end position="308"/>
    </location>
</feature>
<keyword evidence="9" id="KW-1185">Reference proteome</keyword>
<feature type="transmembrane region" description="Helical" evidence="6">
    <location>
        <begin position="211"/>
        <end position="231"/>
    </location>
</feature>
<comment type="subcellular location">
    <subcellularLocation>
        <location evidence="1">Cell membrane</location>
        <topology evidence="1">Multi-pass membrane protein</topology>
    </subcellularLocation>
</comment>
<evidence type="ECO:0000256" key="1">
    <source>
        <dbReference type="ARBA" id="ARBA00004651"/>
    </source>
</evidence>
<keyword evidence="4 6" id="KW-1133">Transmembrane helix</keyword>
<dbReference type="PANTHER" id="PTHR23501">
    <property type="entry name" value="MAJOR FACILITATOR SUPERFAMILY"/>
    <property type="match status" value="1"/>
</dbReference>
<feature type="transmembrane region" description="Helical" evidence="6">
    <location>
        <begin position="482"/>
        <end position="500"/>
    </location>
</feature>
<evidence type="ECO:0000256" key="4">
    <source>
        <dbReference type="ARBA" id="ARBA00022989"/>
    </source>
</evidence>
<protein>
    <submittedName>
        <fullName evidence="8">YfiU</fullName>
    </submittedName>
</protein>
<feature type="domain" description="Major facilitator superfamily (MFS) profile" evidence="7">
    <location>
        <begin position="23"/>
        <end position="505"/>
    </location>
</feature>
<feature type="transmembrane region" description="Helical" evidence="6">
    <location>
        <begin position="90"/>
        <end position="112"/>
    </location>
</feature>
<dbReference type="InterPro" id="IPR020846">
    <property type="entry name" value="MFS_dom"/>
</dbReference>
<evidence type="ECO:0000313" key="8">
    <source>
        <dbReference type="EMBL" id="ERL65955.1"/>
    </source>
</evidence>
<feature type="transmembrane region" description="Helical" evidence="6">
    <location>
        <begin position="118"/>
        <end position="139"/>
    </location>
</feature>